<feature type="transmembrane region" description="Helical" evidence="1">
    <location>
        <begin position="297"/>
        <end position="318"/>
    </location>
</feature>
<organism evidence="2 3">
    <name type="scientific">Corynebacterium cystitidis DSM 20524</name>
    <dbReference type="NCBI Taxonomy" id="1121357"/>
    <lineage>
        <taxon>Bacteria</taxon>
        <taxon>Bacillati</taxon>
        <taxon>Actinomycetota</taxon>
        <taxon>Actinomycetes</taxon>
        <taxon>Mycobacteriales</taxon>
        <taxon>Corynebacteriaceae</taxon>
        <taxon>Corynebacterium</taxon>
    </lineage>
</organism>
<dbReference type="Proteomes" id="UP000198929">
    <property type="component" value="Unassembled WGS sequence"/>
</dbReference>
<dbReference type="GO" id="GO:0022857">
    <property type="term" value="F:transmembrane transporter activity"/>
    <property type="evidence" value="ECO:0007669"/>
    <property type="project" value="InterPro"/>
</dbReference>
<dbReference type="Pfam" id="PF07690">
    <property type="entry name" value="MFS_1"/>
    <property type="match status" value="1"/>
</dbReference>
<dbReference type="PANTHER" id="PTHR23526:SF2">
    <property type="entry name" value="MAJOR FACILITATOR SUPERFAMILY (MFS) PROFILE DOMAIN-CONTAINING PROTEIN"/>
    <property type="match status" value="1"/>
</dbReference>
<keyword evidence="1" id="KW-0812">Transmembrane</keyword>
<feature type="transmembrane region" description="Helical" evidence="1">
    <location>
        <begin position="382"/>
        <end position="401"/>
    </location>
</feature>
<keyword evidence="1" id="KW-1133">Transmembrane helix</keyword>
<feature type="transmembrane region" description="Helical" evidence="1">
    <location>
        <begin position="324"/>
        <end position="344"/>
    </location>
</feature>
<keyword evidence="3" id="KW-1185">Reference proteome</keyword>
<dbReference type="Gene3D" id="1.20.1250.20">
    <property type="entry name" value="MFS general substrate transporter like domains"/>
    <property type="match status" value="1"/>
</dbReference>
<dbReference type="InterPro" id="IPR011701">
    <property type="entry name" value="MFS"/>
</dbReference>
<name>A0A1H9TN33_9CORY</name>
<accession>A0A1H9TN33</accession>
<dbReference type="InterPro" id="IPR052528">
    <property type="entry name" value="Sugar_transport-like"/>
</dbReference>
<dbReference type="EMBL" id="FOGQ01000006">
    <property type="protein sequence ID" value="SER98710.1"/>
    <property type="molecule type" value="Genomic_DNA"/>
</dbReference>
<dbReference type="AlphaFoldDB" id="A0A1H9TN33"/>
<dbReference type="STRING" id="1121357.SAMN05661109_01488"/>
<feature type="transmembrane region" description="Helical" evidence="1">
    <location>
        <begin position="450"/>
        <end position="469"/>
    </location>
</feature>
<feature type="transmembrane region" description="Helical" evidence="1">
    <location>
        <begin position="239"/>
        <end position="263"/>
    </location>
</feature>
<feature type="transmembrane region" description="Helical" evidence="1">
    <location>
        <begin position="356"/>
        <end position="376"/>
    </location>
</feature>
<evidence type="ECO:0000256" key="1">
    <source>
        <dbReference type="SAM" id="Phobius"/>
    </source>
</evidence>
<keyword evidence="1" id="KW-0472">Membrane</keyword>
<feature type="transmembrane region" description="Helical" evidence="1">
    <location>
        <begin position="146"/>
        <end position="167"/>
    </location>
</feature>
<sequence>MHTKVCTFTLHFCLRLCKDSHGPRPQLLGDSGDLVLELQPPGHTVLTERAAAAAASTINVMSTDAQNDDRPPHEDHNARLFIWSNGLQGLGDQIVAPKTVLPWLFTTAGVPHFFTALLVPVRESLSMLPQAAITPWVTTQPSRKKVWIIGSVGQFVAAALITVSAMLLSGVALGIVVVFCLAVLATFRSMCSIASKDVQGRTITKGGRGLVTGRATAFSGGLALVVGLALSLLDGGIPRWVLVVLLGGGALMWALAAVVFQAVREPESEVEPRGIKEGWWKETWALFIGDKQFRSFVIVRSLMLVTALSTTFIVTLSQELGHDITGLGIFVFASGLASLVGGRISGVVSDISSKNTMAIASGVASVLLILLVISANTASPGVYAWILPAGFFLVTLAHTAVRVARKTYLVDMAEGDQRTRYTGAANTLMGVILIIVGVISGAIAQFGSQPALIFLAVTGGAGVIAASRLKDVSAKKDK</sequence>
<dbReference type="InterPro" id="IPR036259">
    <property type="entry name" value="MFS_trans_sf"/>
</dbReference>
<feature type="transmembrane region" description="Helical" evidence="1">
    <location>
        <begin position="173"/>
        <end position="194"/>
    </location>
</feature>
<dbReference type="SUPFAM" id="SSF103473">
    <property type="entry name" value="MFS general substrate transporter"/>
    <property type="match status" value="1"/>
</dbReference>
<feature type="transmembrane region" description="Helical" evidence="1">
    <location>
        <begin position="215"/>
        <end position="233"/>
    </location>
</feature>
<protein>
    <submittedName>
        <fullName evidence="2">MFS-type transporter involved in bile tolerance, Atg22 family</fullName>
    </submittedName>
</protein>
<proteinExistence type="predicted"/>
<dbReference type="PANTHER" id="PTHR23526">
    <property type="entry name" value="INTEGRAL MEMBRANE TRANSPORT PROTEIN-RELATED"/>
    <property type="match status" value="1"/>
</dbReference>
<gene>
    <name evidence="2" type="ORF">SAMN05661109_01488</name>
</gene>
<evidence type="ECO:0000313" key="3">
    <source>
        <dbReference type="Proteomes" id="UP000198929"/>
    </source>
</evidence>
<feature type="transmembrane region" description="Helical" evidence="1">
    <location>
        <begin position="421"/>
        <end position="444"/>
    </location>
</feature>
<evidence type="ECO:0000313" key="2">
    <source>
        <dbReference type="EMBL" id="SER98710.1"/>
    </source>
</evidence>
<reference evidence="3" key="1">
    <citation type="submission" date="2016-10" db="EMBL/GenBank/DDBJ databases">
        <authorList>
            <person name="Varghese N."/>
            <person name="Submissions S."/>
        </authorList>
    </citation>
    <scope>NUCLEOTIDE SEQUENCE [LARGE SCALE GENOMIC DNA]</scope>
    <source>
        <strain evidence="3">DSM 20524</strain>
    </source>
</reference>